<feature type="domain" description="UvrD-like helicase ATP-binding" evidence="17">
    <location>
        <begin position="5"/>
        <end position="481"/>
    </location>
</feature>
<keyword evidence="9" id="KW-0234">DNA repair</keyword>
<keyword evidence="8" id="KW-0238">DNA-binding</keyword>
<dbReference type="InterPro" id="IPR000212">
    <property type="entry name" value="DNA_helicase_UvrD/REP"/>
</dbReference>
<dbReference type="GO" id="GO:0005829">
    <property type="term" value="C:cytosol"/>
    <property type="evidence" value="ECO:0007669"/>
    <property type="project" value="TreeGrafter"/>
</dbReference>
<dbReference type="GO" id="GO:0004527">
    <property type="term" value="F:exonuclease activity"/>
    <property type="evidence" value="ECO:0007669"/>
    <property type="project" value="UniProtKB-KW"/>
</dbReference>
<gene>
    <name evidence="19" type="ORF">H0A62_12020</name>
</gene>
<sequence length="1117" mass="122093">MSIKQPSDSAVRAEAIDPTRSFLIQAPAGSGKTELLTDRILALLATVNRPEEMVAITFTRKAASEMHARVLAKLKAGQDAQPDEPYKLRGWQLARAVLKRDQELGWDLLEYPARLSIRTIDSFCTWLVRAMPWLSSLGGVPSITDNAREHYEAAAQATLAMADENAAVSGLIAHMDVDIRAAQGLLADMLASRDQWLPLLGQRADIDVLLENLNSAIEADLAALARAMPIGWAQALASPVSTAANVLAAGQDTLGLGALQYWQGEPLGDDISSLPQWQALANLLLTGKNTLRRRVTIKEGFEAKSPHKDDFLRWLNAASEAEAWVALLAGIRLAPREGYTDEQHDVLRLLIEVLWLAAAQLNLRFTETAEVDFTEISQRAVQALGHPDEPTDLLLALDTTIRHILIDEFQDTSQSQIDLLERLTSGWQPGDGRTLFLVGDPMQSIYRFRKADVGCFLSVKEQGLGGISLTALELTDNFRSQANLVEWVNTTCGPVFPKENHGSLGAITYTPSIPFNDGIDGVSAEYHPVWLHKDGADDATDSVLVAESIAIQLAKEALQKYPESEHPVAILVRARAHLDGIVHRLAQQNIPCRAVELVSLQSRQVVIDLAQLARALSHDGDRLAWLSVLRSPLCGLTLNSLHAVFGADLTTTVPALLTAWQARDEVGHAGLEESEARRLRHAASILLDTGNASGTMPFAAWLETRWQALGGSDIYHSVSDQADAERLLRLIEELAPYGGLNPVTLEDRLAKLYAAPSSSGRAVEVMTIHKSKGLEFETVILAGLHKRPRADTAPLMRFEMGGGQLLLGPIKHKASDEQDPVSVYLAEREKKRAAYETDRLLYVALTRARQQLHLIGVVGLDEQMQIKPPAASSLLGRLWEHIKTPVAPEASDLGSDDADQAPAMHGGRLLVRRAPGSLPPTQAVTATGEPGTSWQWRPESGNESLIGTVAHAWLERLGKEGMAVWPAHRIHASMPIFRKQLARAGLDAAALDGAVQVLCDTLVATVESEKGAWLLGVARAHREWSLLDLSGRVSVIDLAISQEHDWLVVDYKTGAPQEGETPDAFAARMRERYRDQIERYCAHVSALDGRPARGALYFPRADIWIEYAIQAEVHDAG</sequence>
<dbReference type="Pfam" id="PF13361">
    <property type="entry name" value="UvrD_C"/>
    <property type="match status" value="2"/>
</dbReference>
<keyword evidence="6" id="KW-0269">Exonuclease</keyword>
<keyword evidence="7 15" id="KW-0067">ATP-binding</keyword>
<dbReference type="GO" id="GO:0000725">
    <property type="term" value="P:recombinational repair"/>
    <property type="evidence" value="ECO:0007669"/>
    <property type="project" value="TreeGrafter"/>
</dbReference>
<comment type="catalytic activity">
    <reaction evidence="14">
        <text>ATP + H2O = ADP + phosphate + H(+)</text>
        <dbReference type="Rhea" id="RHEA:13065"/>
        <dbReference type="ChEBI" id="CHEBI:15377"/>
        <dbReference type="ChEBI" id="CHEBI:15378"/>
        <dbReference type="ChEBI" id="CHEBI:30616"/>
        <dbReference type="ChEBI" id="CHEBI:43474"/>
        <dbReference type="ChEBI" id="CHEBI:456216"/>
        <dbReference type="EC" id="5.6.2.4"/>
    </reaction>
</comment>
<keyword evidence="20" id="KW-1185">Reference proteome</keyword>
<evidence type="ECO:0000256" key="8">
    <source>
        <dbReference type="ARBA" id="ARBA00023125"/>
    </source>
</evidence>
<evidence type="ECO:0000256" key="11">
    <source>
        <dbReference type="ARBA" id="ARBA00034617"/>
    </source>
</evidence>
<evidence type="ECO:0000256" key="9">
    <source>
        <dbReference type="ARBA" id="ARBA00023204"/>
    </source>
</evidence>
<dbReference type="SUPFAM" id="SSF52540">
    <property type="entry name" value="P-loop containing nucleoside triphosphate hydrolases"/>
    <property type="match status" value="1"/>
</dbReference>
<dbReference type="Pfam" id="PF00580">
    <property type="entry name" value="UvrD-helicase"/>
    <property type="match status" value="1"/>
</dbReference>
<dbReference type="InterPro" id="IPR038726">
    <property type="entry name" value="PDDEXK_AddAB-type"/>
</dbReference>
<feature type="binding site" evidence="15">
    <location>
        <begin position="26"/>
        <end position="33"/>
    </location>
    <ligand>
        <name>ATP</name>
        <dbReference type="ChEBI" id="CHEBI:30616"/>
    </ligand>
</feature>
<dbReference type="EMBL" id="JACCEV010000003">
    <property type="protein sequence ID" value="NYT86333.1"/>
    <property type="molecule type" value="Genomic_DNA"/>
</dbReference>
<evidence type="ECO:0000256" key="1">
    <source>
        <dbReference type="ARBA" id="ARBA00022722"/>
    </source>
</evidence>
<dbReference type="InterPro" id="IPR027417">
    <property type="entry name" value="P-loop_NTPase"/>
</dbReference>
<evidence type="ECO:0000313" key="19">
    <source>
        <dbReference type="EMBL" id="NYT86333.1"/>
    </source>
</evidence>
<dbReference type="GO" id="GO:0003677">
    <property type="term" value="F:DNA binding"/>
    <property type="evidence" value="ECO:0007669"/>
    <property type="project" value="UniProtKB-KW"/>
</dbReference>
<keyword evidence="1" id="KW-0540">Nuclease</keyword>
<dbReference type="RefSeq" id="WP_130040350.1">
    <property type="nucleotide sequence ID" value="NZ_JACCEV010000003.1"/>
</dbReference>
<dbReference type="Pfam" id="PF12705">
    <property type="entry name" value="PDDEXK_1"/>
    <property type="match status" value="1"/>
</dbReference>
<evidence type="ECO:0000259" key="17">
    <source>
        <dbReference type="PROSITE" id="PS51198"/>
    </source>
</evidence>
<feature type="region of interest" description="Disordered" evidence="16">
    <location>
        <begin position="914"/>
        <end position="939"/>
    </location>
</feature>
<evidence type="ECO:0000256" key="13">
    <source>
        <dbReference type="ARBA" id="ARBA00034923"/>
    </source>
</evidence>
<dbReference type="InterPro" id="IPR011335">
    <property type="entry name" value="Restrct_endonuc-II-like"/>
</dbReference>
<name>A0A853H745_9BURK</name>
<dbReference type="PROSITE" id="PS51198">
    <property type="entry name" value="UVRD_HELICASE_ATP_BIND"/>
    <property type="match status" value="1"/>
</dbReference>
<evidence type="ECO:0000256" key="5">
    <source>
        <dbReference type="ARBA" id="ARBA00022806"/>
    </source>
</evidence>
<keyword evidence="2 15" id="KW-0547">Nucleotide-binding</keyword>
<dbReference type="Gene3D" id="3.40.50.300">
    <property type="entry name" value="P-loop containing nucleotide triphosphate hydrolases"/>
    <property type="match status" value="4"/>
</dbReference>
<keyword evidence="4 15" id="KW-0378">Hydrolase</keyword>
<organism evidence="19 20">
    <name type="scientific">Pollutimonas harenae</name>
    <dbReference type="NCBI Taxonomy" id="657015"/>
    <lineage>
        <taxon>Bacteria</taxon>
        <taxon>Pseudomonadati</taxon>
        <taxon>Pseudomonadota</taxon>
        <taxon>Betaproteobacteria</taxon>
        <taxon>Burkholderiales</taxon>
        <taxon>Alcaligenaceae</taxon>
        <taxon>Pollutimonas</taxon>
    </lineage>
</organism>
<keyword evidence="5 15" id="KW-0347">Helicase</keyword>
<dbReference type="GO" id="GO:0043138">
    <property type="term" value="F:3'-5' DNA helicase activity"/>
    <property type="evidence" value="ECO:0007669"/>
    <property type="project" value="UniProtKB-EC"/>
</dbReference>
<dbReference type="GO" id="GO:0005524">
    <property type="term" value="F:ATP binding"/>
    <property type="evidence" value="ECO:0007669"/>
    <property type="project" value="UniProtKB-UniRule"/>
</dbReference>
<keyword evidence="10" id="KW-0413">Isomerase</keyword>
<dbReference type="PANTHER" id="PTHR11070">
    <property type="entry name" value="UVRD / RECB / PCRA DNA HELICASE FAMILY MEMBER"/>
    <property type="match status" value="1"/>
</dbReference>
<protein>
    <recommendedName>
        <fullName evidence="12">DNA 3'-5' helicase</fullName>
        <ecNumber evidence="12">5.6.2.4</ecNumber>
    </recommendedName>
    <alternativeName>
        <fullName evidence="13">DNA 3'-5' helicase II</fullName>
    </alternativeName>
</protein>
<evidence type="ECO:0000256" key="15">
    <source>
        <dbReference type="PROSITE-ProRule" id="PRU00560"/>
    </source>
</evidence>
<feature type="compositionally biased region" description="Polar residues" evidence="16">
    <location>
        <begin position="919"/>
        <end position="939"/>
    </location>
</feature>
<feature type="domain" description="UvrD-like helicase C-terminal" evidence="18">
    <location>
        <begin position="493"/>
        <end position="773"/>
    </location>
</feature>
<dbReference type="AlphaFoldDB" id="A0A853H745"/>
<accession>A0A853H745</accession>
<dbReference type="PROSITE" id="PS51217">
    <property type="entry name" value="UVRD_HELICASE_CTER"/>
    <property type="match status" value="1"/>
</dbReference>
<reference evidence="19 20" key="1">
    <citation type="submission" date="2020-07" db="EMBL/GenBank/DDBJ databases">
        <title>Taxonomic revisions and descriptions of new bacterial species based on genomic comparisons in the high-G+C-content subgroup of the family Alcaligenaceae.</title>
        <authorList>
            <person name="Szabo A."/>
            <person name="Felfoldi T."/>
        </authorList>
    </citation>
    <scope>NUCLEOTIDE SEQUENCE [LARGE SCALE GENOMIC DNA]</scope>
    <source>
        <strain evidence="19 20">DSM 25667</strain>
    </source>
</reference>
<evidence type="ECO:0000259" key="18">
    <source>
        <dbReference type="PROSITE" id="PS51217"/>
    </source>
</evidence>
<evidence type="ECO:0000256" key="12">
    <source>
        <dbReference type="ARBA" id="ARBA00034808"/>
    </source>
</evidence>
<evidence type="ECO:0000256" key="14">
    <source>
        <dbReference type="ARBA" id="ARBA00048988"/>
    </source>
</evidence>
<keyword evidence="3" id="KW-0227">DNA damage</keyword>
<evidence type="ECO:0000256" key="6">
    <source>
        <dbReference type="ARBA" id="ARBA00022839"/>
    </source>
</evidence>
<dbReference type="Proteomes" id="UP000554144">
    <property type="component" value="Unassembled WGS sequence"/>
</dbReference>
<comment type="caution">
    <text evidence="19">The sequence shown here is derived from an EMBL/GenBank/DDBJ whole genome shotgun (WGS) entry which is preliminary data.</text>
</comment>
<evidence type="ECO:0000256" key="2">
    <source>
        <dbReference type="ARBA" id="ARBA00022741"/>
    </source>
</evidence>
<dbReference type="OrthoDB" id="5905204at2"/>
<comment type="catalytic activity">
    <reaction evidence="11">
        <text>Couples ATP hydrolysis with the unwinding of duplex DNA by translocating in the 3'-5' direction.</text>
        <dbReference type="EC" id="5.6.2.4"/>
    </reaction>
</comment>
<evidence type="ECO:0000256" key="3">
    <source>
        <dbReference type="ARBA" id="ARBA00022763"/>
    </source>
</evidence>
<dbReference type="EC" id="5.6.2.4" evidence="12"/>
<evidence type="ECO:0000313" key="20">
    <source>
        <dbReference type="Proteomes" id="UP000554144"/>
    </source>
</evidence>
<dbReference type="GO" id="GO:0033202">
    <property type="term" value="C:DNA helicase complex"/>
    <property type="evidence" value="ECO:0007669"/>
    <property type="project" value="TreeGrafter"/>
</dbReference>
<dbReference type="InterPro" id="IPR014016">
    <property type="entry name" value="UvrD-like_ATP-bd"/>
</dbReference>
<dbReference type="SUPFAM" id="SSF52980">
    <property type="entry name" value="Restriction endonuclease-like"/>
    <property type="match status" value="1"/>
</dbReference>
<evidence type="ECO:0000256" key="4">
    <source>
        <dbReference type="ARBA" id="ARBA00022801"/>
    </source>
</evidence>
<evidence type="ECO:0000256" key="16">
    <source>
        <dbReference type="SAM" id="MobiDB-lite"/>
    </source>
</evidence>
<dbReference type="Gene3D" id="3.90.320.10">
    <property type="match status" value="1"/>
</dbReference>
<evidence type="ECO:0000256" key="7">
    <source>
        <dbReference type="ARBA" id="ARBA00022840"/>
    </source>
</evidence>
<dbReference type="PANTHER" id="PTHR11070:SF2">
    <property type="entry name" value="ATP-DEPENDENT DNA HELICASE SRS2"/>
    <property type="match status" value="1"/>
</dbReference>
<evidence type="ECO:0000256" key="10">
    <source>
        <dbReference type="ARBA" id="ARBA00023235"/>
    </source>
</evidence>
<proteinExistence type="predicted"/>
<dbReference type="InterPro" id="IPR011604">
    <property type="entry name" value="PDDEXK-like_dom_sf"/>
</dbReference>
<dbReference type="InterPro" id="IPR014017">
    <property type="entry name" value="DNA_helicase_UvrD-like_C"/>
</dbReference>